<dbReference type="GO" id="GO:0005975">
    <property type="term" value="P:carbohydrate metabolic process"/>
    <property type="evidence" value="ECO:0007669"/>
    <property type="project" value="InterPro"/>
</dbReference>
<dbReference type="GO" id="GO:0016853">
    <property type="term" value="F:isomerase activity"/>
    <property type="evidence" value="ECO:0007669"/>
    <property type="project" value="InterPro"/>
</dbReference>
<name>A0A6J6W219_9ZZZZ</name>
<dbReference type="InterPro" id="IPR008183">
    <property type="entry name" value="Aldose_1/G6P_1-epimerase"/>
</dbReference>
<dbReference type="GO" id="GO:0030246">
    <property type="term" value="F:carbohydrate binding"/>
    <property type="evidence" value="ECO:0007669"/>
    <property type="project" value="InterPro"/>
</dbReference>
<sequence length="307" mass="33581">MVKAEALPSGEQIAIAHGDQRAVVTEVGATLRAYVRGGVPVIEGFAAEEMPTGGRGQVLYPWPNRIDHEPWGFSGRTARTQIDNPVTLTGIHGLVRWRPFEVKALNQNRCVLSLTLHPSPAYPYLSNIEISYHLGDLGLSVTTTVTNLDEVAIPFALGFHPYLAVTTDTIEGARLEVPANALVEVNERQLPTGIILPTADGPKDFRTLKSVSGHELDVTFTELIRDEAGMATTTLVDTRGHVVELSVDRNFPYLQVYTGDQLERGRRRTGVAVEPMTAPPDSLRSGKDVVVLESGQRWAGTWRVVSR</sequence>
<evidence type="ECO:0000313" key="1">
    <source>
        <dbReference type="EMBL" id="CAB4777143.1"/>
    </source>
</evidence>
<dbReference type="InterPro" id="IPR037480">
    <property type="entry name" value="YihR-like"/>
</dbReference>
<dbReference type="AlphaFoldDB" id="A0A6J6W219"/>
<dbReference type="CDD" id="cd09022">
    <property type="entry name" value="Aldose_epim_Ec_YihR"/>
    <property type="match status" value="1"/>
</dbReference>
<accession>A0A6J6W219</accession>
<gene>
    <name evidence="1" type="ORF">UFOPK2958_00272</name>
</gene>
<dbReference type="InterPro" id="IPR014718">
    <property type="entry name" value="GH-type_carb-bd"/>
</dbReference>
<dbReference type="InterPro" id="IPR011013">
    <property type="entry name" value="Gal_mutarotase_sf_dom"/>
</dbReference>
<reference evidence="1" key="1">
    <citation type="submission" date="2020-05" db="EMBL/GenBank/DDBJ databases">
        <authorList>
            <person name="Chiriac C."/>
            <person name="Salcher M."/>
            <person name="Ghai R."/>
            <person name="Kavagutti S V."/>
        </authorList>
    </citation>
    <scope>NUCLEOTIDE SEQUENCE</scope>
</reference>
<dbReference type="Gene3D" id="2.70.98.10">
    <property type="match status" value="1"/>
</dbReference>
<dbReference type="SUPFAM" id="SSF74650">
    <property type="entry name" value="Galactose mutarotase-like"/>
    <property type="match status" value="1"/>
</dbReference>
<dbReference type="Pfam" id="PF01263">
    <property type="entry name" value="Aldose_epim"/>
    <property type="match status" value="1"/>
</dbReference>
<dbReference type="EMBL" id="CAFAAB010000017">
    <property type="protein sequence ID" value="CAB4777143.1"/>
    <property type="molecule type" value="Genomic_DNA"/>
</dbReference>
<proteinExistence type="predicted"/>
<organism evidence="1">
    <name type="scientific">freshwater metagenome</name>
    <dbReference type="NCBI Taxonomy" id="449393"/>
    <lineage>
        <taxon>unclassified sequences</taxon>
        <taxon>metagenomes</taxon>
        <taxon>ecological metagenomes</taxon>
    </lineage>
</organism>
<protein>
    <submittedName>
        <fullName evidence="1">Unannotated protein</fullName>
    </submittedName>
</protein>